<reference evidence="6 7" key="1">
    <citation type="journal article" date="2014" name="Genome Biol. Evol.">
        <title>The genome of the myxosporean Thelohanellus kitauei shows adaptations to nutrient acquisition within its fish host.</title>
        <authorList>
            <person name="Yang Y."/>
            <person name="Xiong J."/>
            <person name="Zhou Z."/>
            <person name="Huo F."/>
            <person name="Miao W."/>
            <person name="Ran C."/>
            <person name="Liu Y."/>
            <person name="Zhang J."/>
            <person name="Feng J."/>
            <person name="Wang M."/>
            <person name="Wang M."/>
            <person name="Wang L."/>
            <person name="Yao B."/>
        </authorList>
    </citation>
    <scope>NUCLEOTIDE SEQUENCE [LARGE SCALE GENOMIC DNA]</scope>
    <source>
        <strain evidence="6">Wuqing</strain>
    </source>
</reference>
<dbReference type="GO" id="GO:0035091">
    <property type="term" value="F:phosphatidylinositol binding"/>
    <property type="evidence" value="ECO:0007669"/>
    <property type="project" value="TreeGrafter"/>
</dbReference>
<dbReference type="InterPro" id="IPR000306">
    <property type="entry name" value="Znf_FYVE"/>
</dbReference>
<keyword evidence="7" id="KW-1185">Reference proteome</keyword>
<gene>
    <name evidence="6" type="ORF">RF11_06801</name>
</gene>
<dbReference type="PANTHER" id="PTHR46280:SF3">
    <property type="entry name" value="PLECKSTRIN HOMOLOGY DOMAIN-CONTAINING FAMILY F MEMBER 1 HOMOLOG"/>
    <property type="match status" value="1"/>
</dbReference>
<evidence type="ECO:0000256" key="1">
    <source>
        <dbReference type="ARBA" id="ARBA00022723"/>
    </source>
</evidence>
<dbReference type="InterPro" id="IPR051765">
    <property type="entry name" value="PH_domain-containing_F"/>
</dbReference>
<sequence>MSNQNIIKIKDIESQFIHPTTIVTADRVFIDEAVVDKRSRKKDEKRKTIVTADRVFIDEAVVDKRSRKKDEKRKVLYEPTFIDLTQIKISDVTDSPGSDRCWVVGTPFKSYILTSNDVIEKQHWVNILTEASRRVADRLGCQFEVNPAATWVPDSDAKHCMCCNKHHCRKCGKVVCGSCSKRKAIIDQNVKTPVRICDECHYAMEKETFLGL</sequence>
<keyword evidence="3" id="KW-0862">Zinc</keyword>
<dbReference type="InterPro" id="IPR011011">
    <property type="entry name" value="Znf_FYVE_PHD"/>
</dbReference>
<dbReference type="GO" id="GO:0005769">
    <property type="term" value="C:early endosome"/>
    <property type="evidence" value="ECO:0007669"/>
    <property type="project" value="TreeGrafter"/>
</dbReference>
<dbReference type="SMART" id="SM00064">
    <property type="entry name" value="FYVE"/>
    <property type="match status" value="1"/>
</dbReference>
<dbReference type="Gene3D" id="3.30.40.10">
    <property type="entry name" value="Zinc/RING finger domain, C3HC4 (zinc finger)"/>
    <property type="match status" value="1"/>
</dbReference>
<organism evidence="6 7">
    <name type="scientific">Thelohanellus kitauei</name>
    <name type="common">Myxosporean</name>
    <dbReference type="NCBI Taxonomy" id="669202"/>
    <lineage>
        <taxon>Eukaryota</taxon>
        <taxon>Metazoa</taxon>
        <taxon>Cnidaria</taxon>
        <taxon>Myxozoa</taxon>
        <taxon>Myxosporea</taxon>
        <taxon>Bivalvulida</taxon>
        <taxon>Platysporina</taxon>
        <taxon>Myxobolidae</taxon>
        <taxon>Thelohanellus</taxon>
    </lineage>
</organism>
<name>A0A0C2MM98_THEKT</name>
<accession>A0A0C2MM98</accession>
<keyword evidence="1" id="KW-0479">Metal-binding</keyword>
<dbReference type="Proteomes" id="UP000031668">
    <property type="component" value="Unassembled WGS sequence"/>
</dbReference>
<evidence type="ECO:0000313" key="7">
    <source>
        <dbReference type="Proteomes" id="UP000031668"/>
    </source>
</evidence>
<dbReference type="AlphaFoldDB" id="A0A0C2MM98"/>
<feature type="domain" description="FYVE-type" evidence="5">
    <location>
        <begin position="154"/>
        <end position="205"/>
    </location>
</feature>
<dbReference type="GO" id="GO:0008270">
    <property type="term" value="F:zinc ion binding"/>
    <property type="evidence" value="ECO:0007669"/>
    <property type="project" value="UniProtKB-KW"/>
</dbReference>
<evidence type="ECO:0000313" key="6">
    <source>
        <dbReference type="EMBL" id="KII68356.1"/>
    </source>
</evidence>
<dbReference type="SUPFAM" id="SSF57903">
    <property type="entry name" value="FYVE/PHD zinc finger"/>
    <property type="match status" value="1"/>
</dbReference>
<dbReference type="GO" id="GO:0007032">
    <property type="term" value="P:endosome organization"/>
    <property type="evidence" value="ECO:0007669"/>
    <property type="project" value="TreeGrafter"/>
</dbReference>
<dbReference type="Pfam" id="PF01363">
    <property type="entry name" value="FYVE"/>
    <property type="match status" value="1"/>
</dbReference>
<dbReference type="OrthoDB" id="70570at2759"/>
<dbReference type="PANTHER" id="PTHR46280">
    <property type="entry name" value="PLECKSTRIN HOMOLOGY DOMAIN-CONTAINING FAMILY F MEMBER 2-RELATED"/>
    <property type="match status" value="1"/>
</dbReference>
<evidence type="ECO:0000256" key="4">
    <source>
        <dbReference type="PROSITE-ProRule" id="PRU00091"/>
    </source>
</evidence>
<dbReference type="InterPro" id="IPR017455">
    <property type="entry name" value="Znf_FYVE-rel"/>
</dbReference>
<keyword evidence="2 4" id="KW-0863">Zinc-finger</keyword>
<evidence type="ECO:0000256" key="3">
    <source>
        <dbReference type="ARBA" id="ARBA00022833"/>
    </source>
</evidence>
<comment type="caution">
    <text evidence="6">The sequence shown here is derived from an EMBL/GenBank/DDBJ whole genome shotgun (WGS) entry which is preliminary data.</text>
</comment>
<dbReference type="PROSITE" id="PS50178">
    <property type="entry name" value="ZF_FYVE"/>
    <property type="match status" value="1"/>
</dbReference>
<evidence type="ECO:0000256" key="2">
    <source>
        <dbReference type="ARBA" id="ARBA00022771"/>
    </source>
</evidence>
<protein>
    <recommendedName>
        <fullName evidence="5">FYVE-type domain-containing protein</fullName>
    </recommendedName>
</protein>
<dbReference type="InterPro" id="IPR013083">
    <property type="entry name" value="Znf_RING/FYVE/PHD"/>
</dbReference>
<dbReference type="EMBL" id="JWZT01002870">
    <property type="protein sequence ID" value="KII68356.1"/>
    <property type="molecule type" value="Genomic_DNA"/>
</dbReference>
<evidence type="ECO:0000259" key="5">
    <source>
        <dbReference type="PROSITE" id="PS50178"/>
    </source>
</evidence>
<dbReference type="SUPFAM" id="SSF50729">
    <property type="entry name" value="PH domain-like"/>
    <property type="match status" value="1"/>
</dbReference>
<proteinExistence type="predicted"/>
<dbReference type="InterPro" id="IPR011993">
    <property type="entry name" value="PH-like_dom_sf"/>
</dbReference>
<dbReference type="GO" id="GO:0008333">
    <property type="term" value="P:endosome to lysosome transport"/>
    <property type="evidence" value="ECO:0007669"/>
    <property type="project" value="TreeGrafter"/>
</dbReference>
<dbReference type="Gene3D" id="2.30.29.30">
    <property type="entry name" value="Pleckstrin-homology domain (PH domain)/Phosphotyrosine-binding domain (PTB)"/>
    <property type="match status" value="1"/>
</dbReference>